<feature type="transmembrane region" description="Helical" evidence="1">
    <location>
        <begin position="41"/>
        <end position="58"/>
    </location>
</feature>
<reference evidence="2 3" key="1">
    <citation type="submission" date="2024-10" db="EMBL/GenBank/DDBJ databases">
        <title>Burkholderia semiarida in Mexico.</title>
        <authorList>
            <person name="Estrada P."/>
        </authorList>
    </citation>
    <scope>NUCLEOTIDE SEQUENCE [LARGE SCALE GENOMIC DNA]</scope>
    <source>
        <strain evidence="2 3">CLM7-1</strain>
    </source>
</reference>
<dbReference type="Proteomes" id="UP001609186">
    <property type="component" value="Unassembled WGS sequence"/>
</dbReference>
<organism evidence="2 3">
    <name type="scientific">Burkholderia semiarida</name>
    <dbReference type="NCBI Taxonomy" id="2843303"/>
    <lineage>
        <taxon>Bacteria</taxon>
        <taxon>Pseudomonadati</taxon>
        <taxon>Pseudomonadota</taxon>
        <taxon>Betaproteobacteria</taxon>
        <taxon>Burkholderiales</taxon>
        <taxon>Burkholderiaceae</taxon>
        <taxon>Burkholderia</taxon>
        <taxon>Burkholderia cepacia complex</taxon>
    </lineage>
</organism>
<dbReference type="EMBL" id="JBIMPM010000099">
    <property type="protein sequence ID" value="MFH5256096.1"/>
    <property type="molecule type" value="Genomic_DNA"/>
</dbReference>
<feature type="transmembrane region" description="Helical" evidence="1">
    <location>
        <begin position="12"/>
        <end position="29"/>
    </location>
</feature>
<feature type="transmembrane region" description="Helical" evidence="1">
    <location>
        <begin position="64"/>
        <end position="85"/>
    </location>
</feature>
<evidence type="ECO:0000313" key="2">
    <source>
        <dbReference type="EMBL" id="MFH5256096.1"/>
    </source>
</evidence>
<proteinExistence type="predicted"/>
<name>A0ABW7LDF2_9BURK</name>
<keyword evidence="1" id="KW-0812">Transmembrane</keyword>
<comment type="caution">
    <text evidence="2">The sequence shown here is derived from an EMBL/GenBank/DDBJ whole genome shotgun (WGS) entry which is preliminary data.</text>
</comment>
<evidence type="ECO:0000313" key="3">
    <source>
        <dbReference type="Proteomes" id="UP001609186"/>
    </source>
</evidence>
<keyword evidence="1" id="KW-1133">Transmembrane helix</keyword>
<keyword evidence="3" id="KW-1185">Reference proteome</keyword>
<sequence length="102" mass="10582">MQLNPHEKELLTLVVLGAVIGLGKLLVGGERLTVRILLGRMIIGAALSSSAGAVLIMFKELEPTALIGVASAIGILGQSVLEAAAQRLLGRARGQSENRDGQ</sequence>
<accession>A0ABW7LDF2</accession>
<gene>
    <name evidence="2" type="ORF">ACGTRS_33200</name>
</gene>
<dbReference type="RefSeq" id="WP_395132003.1">
    <property type="nucleotide sequence ID" value="NZ_JBIMPM010000099.1"/>
</dbReference>
<dbReference type="Pfam" id="PF04550">
    <property type="entry name" value="Phage_holin_3_2"/>
    <property type="match status" value="1"/>
</dbReference>
<protein>
    <submittedName>
        <fullName evidence="2">Holin</fullName>
    </submittedName>
</protein>
<dbReference type="InterPro" id="IPR007633">
    <property type="entry name" value="Phage_P2_Holin"/>
</dbReference>
<evidence type="ECO:0000256" key="1">
    <source>
        <dbReference type="SAM" id="Phobius"/>
    </source>
</evidence>
<keyword evidence="1" id="KW-0472">Membrane</keyword>